<comment type="caution">
    <text evidence="1">The sequence shown here is derived from an EMBL/GenBank/DDBJ whole genome shotgun (WGS) entry which is preliminary data.</text>
</comment>
<protein>
    <submittedName>
        <fullName evidence="1">Uncharacterized protein</fullName>
    </submittedName>
</protein>
<evidence type="ECO:0000313" key="2">
    <source>
        <dbReference type="Proteomes" id="UP001549921"/>
    </source>
</evidence>
<proteinExistence type="predicted"/>
<evidence type="ECO:0000313" key="1">
    <source>
        <dbReference type="EMBL" id="KAL0808773.1"/>
    </source>
</evidence>
<dbReference type="Proteomes" id="UP001549921">
    <property type="component" value="Unassembled WGS sequence"/>
</dbReference>
<reference evidence="1 2" key="1">
    <citation type="submission" date="2024-06" db="EMBL/GenBank/DDBJ databases">
        <title>A chromosome-level genome assembly of beet webworm, Loxostege sticticalis.</title>
        <authorList>
            <person name="Zhang Y."/>
        </authorList>
    </citation>
    <scope>NUCLEOTIDE SEQUENCE [LARGE SCALE GENOMIC DNA]</scope>
    <source>
        <strain evidence="1">AQ028</strain>
        <tissue evidence="1">Male pupae</tissue>
    </source>
</reference>
<dbReference type="AlphaFoldDB" id="A0ABD0S3X2"/>
<name>A0ABD0S3X2_LOXSC</name>
<gene>
    <name evidence="1" type="ORF">ABMA28_012453</name>
</gene>
<dbReference type="EMBL" id="JBEDNZ010000030">
    <property type="protein sequence ID" value="KAL0808773.1"/>
    <property type="molecule type" value="Genomic_DNA"/>
</dbReference>
<sequence>MNQSSSYSDDEYELKSKLYDAMRHDHFDFSPLRRSMNVTEVKNKLNPFSSYSSEEVVLKSNIYKALEFNKYYRRSNFSDIVEKDSGENSKKVSRRSRFIPVNEMTSYSDDEEDILKKKLKL</sequence>
<organism evidence="1 2">
    <name type="scientific">Loxostege sticticalis</name>
    <name type="common">Beet webworm moth</name>
    <dbReference type="NCBI Taxonomy" id="481309"/>
    <lineage>
        <taxon>Eukaryota</taxon>
        <taxon>Metazoa</taxon>
        <taxon>Ecdysozoa</taxon>
        <taxon>Arthropoda</taxon>
        <taxon>Hexapoda</taxon>
        <taxon>Insecta</taxon>
        <taxon>Pterygota</taxon>
        <taxon>Neoptera</taxon>
        <taxon>Endopterygota</taxon>
        <taxon>Lepidoptera</taxon>
        <taxon>Glossata</taxon>
        <taxon>Ditrysia</taxon>
        <taxon>Pyraloidea</taxon>
        <taxon>Crambidae</taxon>
        <taxon>Pyraustinae</taxon>
        <taxon>Loxostege</taxon>
    </lineage>
</organism>
<accession>A0ABD0S3X2</accession>